<dbReference type="AlphaFoldDB" id="A0A1A8PDY2"/>
<feature type="non-terminal residue" evidence="2">
    <location>
        <position position="102"/>
    </location>
</feature>
<feature type="non-terminal residue" evidence="2">
    <location>
        <position position="1"/>
    </location>
</feature>
<name>A0A1A8PDY2_9TELE</name>
<feature type="region of interest" description="Disordered" evidence="1">
    <location>
        <begin position="54"/>
        <end position="102"/>
    </location>
</feature>
<organism evidence="2">
    <name type="scientific">Nothobranchius pienaari</name>
    <dbReference type="NCBI Taxonomy" id="704102"/>
    <lineage>
        <taxon>Eukaryota</taxon>
        <taxon>Metazoa</taxon>
        <taxon>Chordata</taxon>
        <taxon>Craniata</taxon>
        <taxon>Vertebrata</taxon>
        <taxon>Euteleostomi</taxon>
        <taxon>Actinopterygii</taxon>
        <taxon>Neopterygii</taxon>
        <taxon>Teleostei</taxon>
        <taxon>Neoteleostei</taxon>
        <taxon>Acanthomorphata</taxon>
        <taxon>Ovalentaria</taxon>
        <taxon>Atherinomorphae</taxon>
        <taxon>Cyprinodontiformes</taxon>
        <taxon>Nothobranchiidae</taxon>
        <taxon>Nothobranchius</taxon>
    </lineage>
</organism>
<feature type="compositionally biased region" description="Basic and acidic residues" evidence="1">
    <location>
        <begin position="54"/>
        <end position="66"/>
    </location>
</feature>
<evidence type="ECO:0000256" key="1">
    <source>
        <dbReference type="SAM" id="MobiDB-lite"/>
    </source>
</evidence>
<protein>
    <submittedName>
        <fullName evidence="2">Uncharacterized protein</fullName>
    </submittedName>
</protein>
<proteinExistence type="predicted"/>
<reference evidence="2" key="1">
    <citation type="submission" date="2016-05" db="EMBL/GenBank/DDBJ databases">
        <authorList>
            <person name="Lavstsen T."/>
            <person name="Jespersen J.S."/>
        </authorList>
    </citation>
    <scope>NUCLEOTIDE SEQUENCE</scope>
    <source>
        <tissue evidence="2">Brain</tissue>
    </source>
</reference>
<feature type="compositionally biased region" description="Basic and acidic residues" evidence="1">
    <location>
        <begin position="86"/>
        <end position="102"/>
    </location>
</feature>
<dbReference type="EMBL" id="HAEG01007514">
    <property type="protein sequence ID" value="SBR79471.1"/>
    <property type="molecule type" value="Transcribed_RNA"/>
</dbReference>
<reference evidence="2" key="2">
    <citation type="submission" date="2016-06" db="EMBL/GenBank/DDBJ databases">
        <title>The genome of a short-lived fish provides insights into sex chromosome evolution and the genetic control of aging.</title>
        <authorList>
            <person name="Reichwald K."/>
            <person name="Felder M."/>
            <person name="Petzold A."/>
            <person name="Koch P."/>
            <person name="Groth M."/>
            <person name="Platzer M."/>
        </authorList>
    </citation>
    <scope>NUCLEOTIDE SEQUENCE</scope>
    <source>
        <tissue evidence="2">Brain</tissue>
    </source>
</reference>
<accession>A0A1A8PDY2</accession>
<feature type="compositionally biased region" description="Basic residues" evidence="1">
    <location>
        <begin position="67"/>
        <end position="81"/>
    </location>
</feature>
<evidence type="ECO:0000313" key="2">
    <source>
        <dbReference type="EMBL" id="SBR79471.1"/>
    </source>
</evidence>
<sequence length="102" mass="12138">LPQHCIPSVLILPSYPHLGVGCGLDWQTMNRAGGEWAEGFVYLRERTWRCRNVRGKENTRLEPDGHRKLRKDWKEIHRRHGQQQQRQEKQQQQRRERSAAGD</sequence>
<gene>
    <name evidence="2" type="primary">Nfu_g_1_015691</name>
</gene>